<dbReference type="RefSeq" id="WP_085758155.1">
    <property type="nucleotide sequence ID" value="NZ_CP019343.1"/>
</dbReference>
<name>A0A1X9NAD6_9GAMM</name>
<dbReference type="OrthoDB" id="6386104at2"/>
<evidence type="ECO:0000313" key="1">
    <source>
        <dbReference type="EMBL" id="ARN74024.1"/>
    </source>
</evidence>
<protein>
    <recommendedName>
        <fullName evidence="3">STAS/SEC14 domain-containing protein</fullName>
    </recommendedName>
</protein>
<dbReference type="AlphaFoldDB" id="A0A1X9NAD6"/>
<reference evidence="1 2" key="1">
    <citation type="submission" date="2016-11" db="EMBL/GenBank/DDBJ databases">
        <title>Trade-off between light-utilization and light-protection in marine flavobacteria.</title>
        <authorList>
            <person name="Kumagai Y."/>
        </authorList>
    </citation>
    <scope>NUCLEOTIDE SEQUENCE [LARGE SCALE GENOMIC DNA]</scope>
    <source>
        <strain evidence="1 2">NBRC 107125</strain>
    </source>
</reference>
<dbReference type="KEGG" id="osg:BST96_07770"/>
<keyword evidence="2" id="KW-1185">Reference proteome</keyword>
<dbReference type="Proteomes" id="UP000193450">
    <property type="component" value="Chromosome"/>
</dbReference>
<gene>
    <name evidence="1" type="ORF">BST96_07770</name>
</gene>
<dbReference type="STRING" id="716816.BST96_07770"/>
<evidence type="ECO:0000313" key="2">
    <source>
        <dbReference type="Proteomes" id="UP000193450"/>
    </source>
</evidence>
<accession>A0A1X9NAD6</accession>
<sequence>MPINIVWEENHTLYVKYSGTINGSEARQSQETFGSDERFDGLKAILLDGSEIVENLYTEKDVEIISAIAIAQAKSNPAIKNAVVVDATDNGVALSAFYKFLADETAWDIELFSNEEEARQWLSKH</sequence>
<dbReference type="EMBL" id="CP019343">
    <property type="protein sequence ID" value="ARN74024.1"/>
    <property type="molecule type" value="Genomic_DNA"/>
</dbReference>
<evidence type="ECO:0008006" key="3">
    <source>
        <dbReference type="Google" id="ProtNLM"/>
    </source>
</evidence>
<proteinExistence type="predicted"/>
<organism evidence="1 2">
    <name type="scientific">Oceanicoccus sagamiensis</name>
    <dbReference type="NCBI Taxonomy" id="716816"/>
    <lineage>
        <taxon>Bacteria</taxon>
        <taxon>Pseudomonadati</taxon>
        <taxon>Pseudomonadota</taxon>
        <taxon>Gammaproteobacteria</taxon>
        <taxon>Cellvibrionales</taxon>
        <taxon>Spongiibacteraceae</taxon>
        <taxon>Oceanicoccus</taxon>
    </lineage>
</organism>